<feature type="domain" description="NusB/RsmB/TIM44" evidence="7">
    <location>
        <begin position="4"/>
        <end position="127"/>
    </location>
</feature>
<dbReference type="InterPro" id="IPR006027">
    <property type="entry name" value="NusB_RsmB_TIM44"/>
</dbReference>
<evidence type="ECO:0000256" key="1">
    <source>
        <dbReference type="ARBA" id="ARBA00005952"/>
    </source>
</evidence>
<dbReference type="HAMAP" id="MF_00073">
    <property type="entry name" value="NusB"/>
    <property type="match status" value="1"/>
</dbReference>
<dbReference type="GO" id="GO:0003723">
    <property type="term" value="F:RNA binding"/>
    <property type="evidence" value="ECO:0007669"/>
    <property type="project" value="UniProtKB-UniRule"/>
</dbReference>
<proteinExistence type="inferred from homology"/>
<dbReference type="PANTHER" id="PTHR11078:SF3">
    <property type="entry name" value="ANTITERMINATION NUSB DOMAIN-CONTAINING PROTEIN"/>
    <property type="match status" value="1"/>
</dbReference>
<sequence length="143" mass="15359">MARHQARERALKALFEYDLVHPDLPGLLERTAAGLAGEDAAFALQLVEGTLANLLDIDARVARAATGWKLSRMPSVDRNILRMATFELMTGTAPPEVIIDEAVELARAFGTEQSYRFVNGVLAAVARGLRPAPEGGPPVHDGS</sequence>
<keyword evidence="4 6" id="KW-0805">Transcription regulation</keyword>
<keyword evidence="3 6" id="KW-0694">RNA-binding</keyword>
<dbReference type="GO" id="GO:0005829">
    <property type="term" value="C:cytosol"/>
    <property type="evidence" value="ECO:0007669"/>
    <property type="project" value="TreeGrafter"/>
</dbReference>
<comment type="similarity">
    <text evidence="1 6">Belongs to the NusB family.</text>
</comment>
<dbReference type="NCBIfam" id="TIGR01951">
    <property type="entry name" value="nusB"/>
    <property type="match status" value="1"/>
</dbReference>
<evidence type="ECO:0000313" key="9">
    <source>
        <dbReference type="Proteomes" id="UP000503399"/>
    </source>
</evidence>
<evidence type="ECO:0000256" key="5">
    <source>
        <dbReference type="ARBA" id="ARBA00023163"/>
    </source>
</evidence>
<dbReference type="PANTHER" id="PTHR11078">
    <property type="entry name" value="N UTILIZATION SUBSTANCE PROTEIN B-RELATED"/>
    <property type="match status" value="1"/>
</dbReference>
<evidence type="ECO:0000256" key="3">
    <source>
        <dbReference type="ARBA" id="ARBA00022884"/>
    </source>
</evidence>
<dbReference type="Gene3D" id="1.10.940.10">
    <property type="entry name" value="NusB-like"/>
    <property type="match status" value="1"/>
</dbReference>
<keyword evidence="9" id="KW-1185">Reference proteome</keyword>
<keyword evidence="5 6" id="KW-0804">Transcription</keyword>
<dbReference type="SUPFAM" id="SSF48013">
    <property type="entry name" value="NusB-like"/>
    <property type="match status" value="1"/>
</dbReference>
<keyword evidence="2 6" id="KW-0889">Transcription antitermination</keyword>
<dbReference type="GO" id="GO:0031564">
    <property type="term" value="P:transcription antitermination"/>
    <property type="evidence" value="ECO:0007669"/>
    <property type="project" value="UniProtKB-KW"/>
</dbReference>
<comment type="function">
    <text evidence="6">Involved in transcription antitermination. Required for transcription of ribosomal RNA (rRNA) genes. Binds specifically to the boxA antiterminator sequence of the ribosomal RNA (rrn) operons.</text>
</comment>
<reference evidence="8 9" key="1">
    <citation type="submission" date="2020-02" db="EMBL/GenBank/DDBJ databases">
        <authorList>
            <person name="Hogendoorn C."/>
        </authorList>
    </citation>
    <scope>NUCLEOTIDE SEQUENCE [LARGE SCALE GENOMIC DNA]</scope>
    <source>
        <strain evidence="8">R501</strain>
    </source>
</reference>
<dbReference type="Proteomes" id="UP000503399">
    <property type="component" value="Chromosome"/>
</dbReference>
<gene>
    <name evidence="6 8" type="primary">nusB</name>
    <name evidence="8" type="ORF">R50_1143</name>
</gene>
<dbReference type="InterPro" id="IPR035926">
    <property type="entry name" value="NusB-like_sf"/>
</dbReference>
<accession>A0A6F8ZF77</accession>
<name>A0A6F8ZF77_9FIRM</name>
<evidence type="ECO:0000256" key="4">
    <source>
        <dbReference type="ARBA" id="ARBA00023015"/>
    </source>
</evidence>
<protein>
    <recommendedName>
        <fullName evidence="6">Transcription antitermination protein NusB</fullName>
    </recommendedName>
    <alternativeName>
        <fullName evidence="6">Antitermination factor NusB</fullName>
    </alternativeName>
</protein>
<dbReference type="KEGG" id="hfv:R50_1143"/>
<dbReference type="AlphaFoldDB" id="A0A6F8ZF77"/>
<dbReference type="EMBL" id="LR778114">
    <property type="protein sequence ID" value="CAB1128649.1"/>
    <property type="molecule type" value="Genomic_DNA"/>
</dbReference>
<evidence type="ECO:0000259" key="7">
    <source>
        <dbReference type="Pfam" id="PF01029"/>
    </source>
</evidence>
<evidence type="ECO:0000256" key="6">
    <source>
        <dbReference type="HAMAP-Rule" id="MF_00073"/>
    </source>
</evidence>
<organism evidence="8 9">
    <name type="scientific">Candidatus Hydrogenisulfobacillus filiaventi</name>
    <dbReference type="NCBI Taxonomy" id="2707344"/>
    <lineage>
        <taxon>Bacteria</taxon>
        <taxon>Bacillati</taxon>
        <taxon>Bacillota</taxon>
        <taxon>Clostridia</taxon>
        <taxon>Eubacteriales</taxon>
        <taxon>Clostridiales Family XVII. Incertae Sedis</taxon>
        <taxon>Candidatus Hydrogenisulfobacillus</taxon>
    </lineage>
</organism>
<dbReference type="GO" id="GO:0006353">
    <property type="term" value="P:DNA-templated transcription termination"/>
    <property type="evidence" value="ECO:0007669"/>
    <property type="project" value="UniProtKB-UniRule"/>
</dbReference>
<dbReference type="InterPro" id="IPR011605">
    <property type="entry name" value="NusB_fam"/>
</dbReference>
<evidence type="ECO:0000313" key="8">
    <source>
        <dbReference type="EMBL" id="CAB1128649.1"/>
    </source>
</evidence>
<dbReference type="Pfam" id="PF01029">
    <property type="entry name" value="NusB"/>
    <property type="match status" value="1"/>
</dbReference>
<evidence type="ECO:0000256" key="2">
    <source>
        <dbReference type="ARBA" id="ARBA00022814"/>
    </source>
</evidence>